<keyword evidence="4" id="KW-0328">Glycosyltransferase</keyword>
<protein>
    <recommendedName>
        <fullName evidence="3">dolichyl-P-Man:Man5GlcNAc2-PP-dolichol alpha-1,3-mannosyltransferase</fullName>
        <ecNumber evidence="3">2.4.1.258</ecNumber>
    </recommendedName>
</protein>
<dbReference type="EMBL" id="JAYDYQ010002688">
    <property type="protein sequence ID" value="KAK4477755.1"/>
    <property type="molecule type" value="Genomic_DNA"/>
</dbReference>
<accession>A0ABR0CLE7</accession>
<keyword evidence="6 11" id="KW-0812">Transmembrane</keyword>
<keyword evidence="8 11" id="KW-1133">Transmembrane helix</keyword>
<evidence type="ECO:0000256" key="7">
    <source>
        <dbReference type="ARBA" id="ARBA00022824"/>
    </source>
</evidence>
<comment type="pathway">
    <text evidence="2">Protein modification; protein glycosylation.</text>
</comment>
<sequence length="133" mass="15065">MFMIFTFLWLQIFFGVLYVVNLGMVLLLYLKTDVHNNCLAGVIDILPVVKMNVLLYAPPLLLLLLKAMNIFGVISALAGAALVQILGRIFIHFWSVNFKFVPEPVFVSKGFALLLLAVHLILLAIFAHYRWCK</sequence>
<keyword evidence="5" id="KW-0808">Transferase</keyword>
<organism evidence="12 13">
    <name type="scientific">Penstemon davidsonii</name>
    <dbReference type="NCBI Taxonomy" id="160366"/>
    <lineage>
        <taxon>Eukaryota</taxon>
        <taxon>Viridiplantae</taxon>
        <taxon>Streptophyta</taxon>
        <taxon>Embryophyta</taxon>
        <taxon>Tracheophyta</taxon>
        <taxon>Spermatophyta</taxon>
        <taxon>Magnoliopsida</taxon>
        <taxon>eudicotyledons</taxon>
        <taxon>Gunneridae</taxon>
        <taxon>Pentapetalae</taxon>
        <taxon>asterids</taxon>
        <taxon>lamiids</taxon>
        <taxon>Lamiales</taxon>
        <taxon>Plantaginaceae</taxon>
        <taxon>Cheloneae</taxon>
        <taxon>Penstemon</taxon>
    </lineage>
</organism>
<keyword evidence="13" id="KW-1185">Reference proteome</keyword>
<evidence type="ECO:0000256" key="2">
    <source>
        <dbReference type="ARBA" id="ARBA00004922"/>
    </source>
</evidence>
<dbReference type="PANTHER" id="PTHR12646:SF0">
    <property type="entry name" value="DOL-P-MAN:MAN(5)GLCNAC(2)-PP-DOL ALPHA-1,3-MANNOSYLTRANSFERASE"/>
    <property type="match status" value="1"/>
</dbReference>
<reference evidence="12 13" key="1">
    <citation type="journal article" date="2023" name="bioRxiv">
        <title>Genome report: Whole genome sequence and annotation of Penstemon davidsonii.</title>
        <authorList>
            <person name="Ostevik K.L."/>
            <person name="Alabady M."/>
            <person name="Zhang M."/>
            <person name="Rausher M.D."/>
        </authorList>
    </citation>
    <scope>NUCLEOTIDE SEQUENCE [LARGE SCALE GENOMIC DNA]</scope>
    <source>
        <strain evidence="12">DNT005</strain>
        <tissue evidence="12">Whole leaf</tissue>
    </source>
</reference>
<evidence type="ECO:0000313" key="13">
    <source>
        <dbReference type="Proteomes" id="UP001291926"/>
    </source>
</evidence>
<dbReference type="PANTHER" id="PTHR12646">
    <property type="entry name" value="NOT56 - RELATED"/>
    <property type="match status" value="1"/>
</dbReference>
<keyword evidence="7" id="KW-0256">Endoplasmic reticulum</keyword>
<evidence type="ECO:0000256" key="4">
    <source>
        <dbReference type="ARBA" id="ARBA00022676"/>
    </source>
</evidence>
<feature type="transmembrane region" description="Helical" evidence="11">
    <location>
        <begin position="42"/>
        <end position="63"/>
    </location>
</feature>
<evidence type="ECO:0000256" key="8">
    <source>
        <dbReference type="ARBA" id="ARBA00022989"/>
    </source>
</evidence>
<proteinExistence type="predicted"/>
<gene>
    <name evidence="12" type="ORF">RD792_017017</name>
</gene>
<evidence type="ECO:0000256" key="5">
    <source>
        <dbReference type="ARBA" id="ARBA00022679"/>
    </source>
</evidence>
<evidence type="ECO:0000256" key="6">
    <source>
        <dbReference type="ARBA" id="ARBA00022692"/>
    </source>
</evidence>
<feature type="transmembrane region" description="Helical" evidence="11">
    <location>
        <begin position="7"/>
        <end position="30"/>
    </location>
</feature>
<evidence type="ECO:0000256" key="3">
    <source>
        <dbReference type="ARBA" id="ARBA00011964"/>
    </source>
</evidence>
<dbReference type="Pfam" id="PF05208">
    <property type="entry name" value="ALG3"/>
    <property type="match status" value="1"/>
</dbReference>
<feature type="transmembrane region" description="Helical" evidence="11">
    <location>
        <begin position="70"/>
        <end position="91"/>
    </location>
</feature>
<evidence type="ECO:0000313" key="12">
    <source>
        <dbReference type="EMBL" id="KAK4477755.1"/>
    </source>
</evidence>
<feature type="transmembrane region" description="Helical" evidence="11">
    <location>
        <begin position="111"/>
        <end position="129"/>
    </location>
</feature>
<comment type="caution">
    <text evidence="12">The sequence shown here is derived from an EMBL/GenBank/DDBJ whole genome shotgun (WGS) entry which is preliminary data.</text>
</comment>
<evidence type="ECO:0000256" key="10">
    <source>
        <dbReference type="ARBA" id="ARBA00049506"/>
    </source>
</evidence>
<name>A0ABR0CLE7_9LAMI</name>
<evidence type="ECO:0000256" key="1">
    <source>
        <dbReference type="ARBA" id="ARBA00004477"/>
    </source>
</evidence>
<dbReference type="EC" id="2.4.1.258" evidence="3"/>
<dbReference type="InterPro" id="IPR007873">
    <property type="entry name" value="Glycosyltransferase_ALG3"/>
</dbReference>
<keyword evidence="9 11" id="KW-0472">Membrane</keyword>
<comment type="subcellular location">
    <subcellularLocation>
        <location evidence="1">Endoplasmic reticulum membrane</location>
        <topology evidence="1">Multi-pass membrane protein</topology>
    </subcellularLocation>
</comment>
<comment type="catalytic activity">
    <reaction evidence="10">
        <text>an alpha-D-Man-(1-&gt;2)-alpha-D-Man-(1-&gt;2)-alpha-D-Man-(1-&gt;3)-[alpha-D-Man-(1-&gt;6)]-beta-D-Man-(1-&gt;4)-beta-D-GlcNAc-(1-&gt;4)-alpha-D-GlcNAc-diphospho-di-trans,poly-cis-dolichol + a di-trans,poly-cis-dolichyl beta-D-mannosyl phosphate = an alpha-D-Man-(1-&gt;2)-alpha-D-Man-(1-&gt;2)-alpha-D-Man-(1-&gt;3)-[alpha-D-Man-(1-&gt;3)-alpha-D-Man-(1-&gt;6)]-beta-D-Man-(1-&gt;4)-beta-D-GlcNAc-(1-&gt;4)-alpha-D-GlcNAc-diphospho-di-trans,poly-cis-dolichol + a di-trans,poly-cis-dolichyl phosphate + H(+)</text>
        <dbReference type="Rhea" id="RHEA:29527"/>
        <dbReference type="Rhea" id="RHEA-COMP:19498"/>
        <dbReference type="Rhea" id="RHEA-COMP:19501"/>
        <dbReference type="Rhea" id="RHEA-COMP:19516"/>
        <dbReference type="Rhea" id="RHEA-COMP:19517"/>
        <dbReference type="ChEBI" id="CHEBI:15378"/>
        <dbReference type="ChEBI" id="CHEBI:57683"/>
        <dbReference type="ChEBI" id="CHEBI:58211"/>
        <dbReference type="ChEBI" id="CHEBI:132515"/>
        <dbReference type="ChEBI" id="CHEBI:132516"/>
        <dbReference type="EC" id="2.4.1.258"/>
    </reaction>
    <physiologicalReaction direction="left-to-right" evidence="10">
        <dbReference type="Rhea" id="RHEA:29528"/>
    </physiologicalReaction>
</comment>
<dbReference type="Proteomes" id="UP001291926">
    <property type="component" value="Unassembled WGS sequence"/>
</dbReference>
<evidence type="ECO:0000256" key="9">
    <source>
        <dbReference type="ARBA" id="ARBA00023136"/>
    </source>
</evidence>
<evidence type="ECO:0000256" key="11">
    <source>
        <dbReference type="SAM" id="Phobius"/>
    </source>
</evidence>